<dbReference type="RefSeq" id="XP_005763991.1">
    <property type="nucleotide sequence ID" value="XM_005763934.1"/>
</dbReference>
<evidence type="ECO:0000256" key="1">
    <source>
        <dbReference type="ARBA" id="ARBA00006104"/>
    </source>
</evidence>
<evidence type="ECO:0000256" key="3">
    <source>
        <dbReference type="ARBA" id="ARBA00022963"/>
    </source>
</evidence>
<evidence type="ECO:0000256" key="6">
    <source>
        <dbReference type="SAM" id="MobiDB-lite"/>
    </source>
</evidence>
<dbReference type="InterPro" id="IPR016035">
    <property type="entry name" value="Acyl_Trfase/lysoPLipase"/>
</dbReference>
<dbReference type="InterPro" id="IPR021771">
    <property type="entry name" value="Triacylglycerol_lipase_N"/>
</dbReference>
<feature type="domain" description="PNPLA" evidence="8">
    <location>
        <begin position="248"/>
        <end position="454"/>
    </location>
</feature>
<organism evidence="9 10">
    <name type="scientific">Emiliania huxleyi (strain CCMP1516)</name>
    <dbReference type="NCBI Taxonomy" id="280463"/>
    <lineage>
        <taxon>Eukaryota</taxon>
        <taxon>Haptista</taxon>
        <taxon>Haptophyta</taxon>
        <taxon>Prymnesiophyceae</taxon>
        <taxon>Isochrysidales</taxon>
        <taxon>Noelaerhabdaceae</taxon>
        <taxon>Emiliania</taxon>
    </lineage>
</organism>
<dbReference type="PROSITE" id="PS51635">
    <property type="entry name" value="PNPLA"/>
    <property type="match status" value="1"/>
</dbReference>
<feature type="region of interest" description="Disordered" evidence="6">
    <location>
        <begin position="583"/>
        <end position="602"/>
    </location>
</feature>
<feature type="active site" description="Proton acceptor" evidence="5">
    <location>
        <position position="439"/>
    </location>
</feature>
<feature type="short sequence motif" description="DGA/G" evidence="5">
    <location>
        <begin position="439"/>
        <end position="441"/>
    </location>
</feature>
<dbReference type="OMA" id="CSWFTRG"/>
<evidence type="ECO:0000256" key="4">
    <source>
        <dbReference type="ARBA" id="ARBA00023098"/>
    </source>
</evidence>
<reference evidence="9" key="2">
    <citation type="submission" date="2024-10" db="UniProtKB">
        <authorList>
            <consortium name="EnsemblProtists"/>
        </authorList>
    </citation>
    <scope>IDENTIFICATION</scope>
</reference>
<feature type="transmembrane region" description="Helical" evidence="7">
    <location>
        <begin position="44"/>
        <end position="67"/>
    </location>
</feature>
<dbReference type="PANTHER" id="PTHR14226:SF66">
    <property type="entry name" value="TRIACYLGLYCEROL LIPASE PTL2"/>
    <property type="match status" value="1"/>
</dbReference>
<name>A0A0D3IJX7_EMIH1</name>
<dbReference type="Pfam" id="PF01734">
    <property type="entry name" value="Patatin"/>
    <property type="match status" value="1"/>
</dbReference>
<dbReference type="Pfam" id="PF11815">
    <property type="entry name" value="DUF3336"/>
    <property type="match status" value="1"/>
</dbReference>
<sequence>MPLWAVDDSLAAQLTRNARQIVQLLKDIQVDIVRHVRTALSLKITVVGVSVDGLMALLGATVIVVVLCRWQGTSRMLRWPILLLILTNIVADLVGYLAVRCTIKLVEWLLARATSWEAQVPLEPGEGYAEWLAKAEALDASDGRAAWRARLESELYDWRHAQATAQRLRQAREEGDAAALMRLLLPCLKPNVAGVQEYELYCRARAGTKHAISALIEELSRIADTRPTSPDTAAFLRTAHVAFGNEALVLSGGATLGIYHYGVLKALLSEGLLPAVISGTSAGAVVAAMACCRTDDELQRVLEDESDLFREMGSEGPFADSEGRADTVGRQLWRLLRHGRMYDAEQFRWPRDGPRGGTSGAQALWTCSKTLESCEQAYGHSGRTLNITCTPLKSRGNGAPPLMLNHIDTPHIDIASAVTASACVPGLIEPVVLLERGPDGALRPLDHLDARLLGSFESDVPLKQLLGAFGCCFTIVSQVNPHIACFYAHPCGRPGRPSAGRDRTGAWRGGFLLSAIEVAIKEDLRRHLRTIQRLRLMSDLTGFDLTQMWLQEQDGSVTLTPAIQLGDLTALISNLEEPAQLSRRIPARRSARPPVKWTGNRS</sequence>
<evidence type="ECO:0000256" key="7">
    <source>
        <dbReference type="SAM" id="Phobius"/>
    </source>
</evidence>
<dbReference type="GO" id="GO:0016042">
    <property type="term" value="P:lipid catabolic process"/>
    <property type="evidence" value="ECO:0007669"/>
    <property type="project" value="UniProtKB-UniRule"/>
</dbReference>
<evidence type="ECO:0000259" key="8">
    <source>
        <dbReference type="PROSITE" id="PS51635"/>
    </source>
</evidence>
<dbReference type="SUPFAM" id="SSF52151">
    <property type="entry name" value="FabD/lysophospholipase-like"/>
    <property type="match status" value="1"/>
</dbReference>
<keyword evidence="4 5" id="KW-0443">Lipid metabolism</keyword>
<keyword evidence="7" id="KW-1133">Transmembrane helix</keyword>
<dbReference type="PaxDb" id="2903-EOD11562"/>
<dbReference type="PANTHER" id="PTHR14226">
    <property type="entry name" value="NEUROPATHY TARGET ESTERASE/SWISS CHEESE D.MELANOGASTER"/>
    <property type="match status" value="1"/>
</dbReference>
<dbReference type="Proteomes" id="UP000013827">
    <property type="component" value="Unassembled WGS sequence"/>
</dbReference>
<dbReference type="GeneID" id="17257801"/>
<dbReference type="EnsemblProtists" id="EOD11562">
    <property type="protein sequence ID" value="EOD11562"/>
    <property type="gene ID" value="EMIHUDRAFT_104628"/>
</dbReference>
<dbReference type="Gene3D" id="3.40.1090.10">
    <property type="entry name" value="Cytosolic phospholipase A2 catalytic domain"/>
    <property type="match status" value="2"/>
</dbReference>
<dbReference type="KEGG" id="ehx:EMIHUDRAFT_104628"/>
<dbReference type="GO" id="GO:0004806">
    <property type="term" value="F:triacylglycerol lipase activity"/>
    <property type="evidence" value="ECO:0007669"/>
    <property type="project" value="InterPro"/>
</dbReference>
<evidence type="ECO:0000313" key="9">
    <source>
        <dbReference type="EnsemblProtists" id="EOD11562"/>
    </source>
</evidence>
<reference evidence="10" key="1">
    <citation type="journal article" date="2013" name="Nature">
        <title>Pan genome of the phytoplankton Emiliania underpins its global distribution.</title>
        <authorList>
            <person name="Read B.A."/>
            <person name="Kegel J."/>
            <person name="Klute M.J."/>
            <person name="Kuo A."/>
            <person name="Lefebvre S.C."/>
            <person name="Maumus F."/>
            <person name="Mayer C."/>
            <person name="Miller J."/>
            <person name="Monier A."/>
            <person name="Salamov A."/>
            <person name="Young J."/>
            <person name="Aguilar M."/>
            <person name="Claverie J.M."/>
            <person name="Frickenhaus S."/>
            <person name="Gonzalez K."/>
            <person name="Herman E.K."/>
            <person name="Lin Y.C."/>
            <person name="Napier J."/>
            <person name="Ogata H."/>
            <person name="Sarno A.F."/>
            <person name="Shmutz J."/>
            <person name="Schroeder D."/>
            <person name="de Vargas C."/>
            <person name="Verret F."/>
            <person name="von Dassow P."/>
            <person name="Valentin K."/>
            <person name="Van de Peer Y."/>
            <person name="Wheeler G."/>
            <person name="Dacks J.B."/>
            <person name="Delwiche C.F."/>
            <person name="Dyhrman S.T."/>
            <person name="Glockner G."/>
            <person name="John U."/>
            <person name="Richards T."/>
            <person name="Worden A.Z."/>
            <person name="Zhang X."/>
            <person name="Grigoriev I.V."/>
            <person name="Allen A.E."/>
            <person name="Bidle K."/>
            <person name="Borodovsky M."/>
            <person name="Bowler C."/>
            <person name="Brownlee C."/>
            <person name="Cock J.M."/>
            <person name="Elias M."/>
            <person name="Gladyshev V.N."/>
            <person name="Groth M."/>
            <person name="Guda C."/>
            <person name="Hadaegh A."/>
            <person name="Iglesias-Rodriguez M.D."/>
            <person name="Jenkins J."/>
            <person name="Jones B.M."/>
            <person name="Lawson T."/>
            <person name="Leese F."/>
            <person name="Lindquist E."/>
            <person name="Lobanov A."/>
            <person name="Lomsadze A."/>
            <person name="Malik S.B."/>
            <person name="Marsh M.E."/>
            <person name="Mackinder L."/>
            <person name="Mock T."/>
            <person name="Mueller-Roeber B."/>
            <person name="Pagarete A."/>
            <person name="Parker M."/>
            <person name="Probert I."/>
            <person name="Quesneville H."/>
            <person name="Raines C."/>
            <person name="Rensing S.A."/>
            <person name="Riano-Pachon D.M."/>
            <person name="Richier S."/>
            <person name="Rokitta S."/>
            <person name="Shiraiwa Y."/>
            <person name="Soanes D.M."/>
            <person name="van der Giezen M."/>
            <person name="Wahlund T.M."/>
            <person name="Williams B."/>
            <person name="Wilson W."/>
            <person name="Wolfe G."/>
            <person name="Wurch L.L."/>
        </authorList>
    </citation>
    <scope>NUCLEOTIDE SEQUENCE</scope>
</reference>
<keyword evidence="7" id="KW-0812">Transmembrane</keyword>
<dbReference type="AlphaFoldDB" id="A0A0D3IJX7"/>
<evidence type="ECO:0000256" key="2">
    <source>
        <dbReference type="ARBA" id="ARBA00022801"/>
    </source>
</evidence>
<feature type="active site" description="Nucleophile" evidence="5">
    <location>
        <position position="281"/>
    </location>
</feature>
<feature type="transmembrane region" description="Helical" evidence="7">
    <location>
        <begin position="79"/>
        <end position="99"/>
    </location>
</feature>
<comment type="caution">
    <text evidence="5">Lacks conserved residue(s) required for the propagation of feature annotation.</text>
</comment>
<dbReference type="eggNOG" id="KOG2214">
    <property type="taxonomic scope" value="Eukaryota"/>
</dbReference>
<proteinExistence type="inferred from homology"/>
<keyword evidence="7" id="KW-0472">Membrane</keyword>
<keyword evidence="10" id="KW-1185">Reference proteome</keyword>
<keyword evidence="3 5" id="KW-0442">Lipid degradation</keyword>
<keyword evidence="2 5" id="KW-0378">Hydrolase</keyword>
<comment type="similarity">
    <text evidence="1">Belongs to the PLPL family.</text>
</comment>
<dbReference type="HOGENOM" id="CLU_009031_2_2_1"/>
<accession>A0A0D3IJX7</accession>
<evidence type="ECO:0000256" key="5">
    <source>
        <dbReference type="PROSITE-ProRule" id="PRU01161"/>
    </source>
</evidence>
<dbReference type="InterPro" id="IPR050301">
    <property type="entry name" value="NTE"/>
</dbReference>
<evidence type="ECO:0000313" key="10">
    <source>
        <dbReference type="Proteomes" id="UP000013827"/>
    </source>
</evidence>
<dbReference type="InterPro" id="IPR002641">
    <property type="entry name" value="PNPLA_dom"/>
</dbReference>
<protein>
    <recommendedName>
        <fullName evidence="8">PNPLA domain-containing protein</fullName>
    </recommendedName>
</protein>
<feature type="short sequence motif" description="GXSXG" evidence="5">
    <location>
        <begin position="279"/>
        <end position="283"/>
    </location>
</feature>